<dbReference type="InterPro" id="IPR017958">
    <property type="entry name" value="Gln-tRNA_amidoTrfase_suB_CS"/>
</dbReference>
<evidence type="ECO:0000256" key="7">
    <source>
        <dbReference type="ARBA" id="ARBA00024799"/>
    </source>
</evidence>
<dbReference type="PROSITE" id="PS01234">
    <property type="entry name" value="GATB"/>
    <property type="match status" value="1"/>
</dbReference>
<keyword evidence="4 10" id="KW-0547">Nucleotide-binding</keyword>
<dbReference type="GO" id="GO:0070681">
    <property type="term" value="P:glutaminyl-tRNAGln biosynthesis via transamidation"/>
    <property type="evidence" value="ECO:0007669"/>
    <property type="project" value="TreeGrafter"/>
</dbReference>
<dbReference type="InterPro" id="IPR004413">
    <property type="entry name" value="GatB"/>
</dbReference>
<dbReference type="AlphaFoldDB" id="A0A7G9RZC2"/>
<dbReference type="PANTHER" id="PTHR11659:SF0">
    <property type="entry name" value="GLUTAMYL-TRNA(GLN) AMIDOTRANSFERASE SUBUNIT B, MITOCHONDRIAL"/>
    <property type="match status" value="1"/>
</dbReference>
<dbReference type="NCBIfam" id="NF004014">
    <property type="entry name" value="PRK05477.1-4"/>
    <property type="match status" value="1"/>
</dbReference>
<sequence length="471" mass="53611">MNYESVIGIEIHCELTTETKMFSGAPLAYGSKPNTAINEIDLSMPGTLPQVNKQAISYGVMLSKALKCEIDDLVRFDRKNYFYSDLPKGYQITQQFYPLGQHGSFDIFVNETLKTIRINRLHMEEDTAKQFHEGDKTLIDFNRAGTPLLEIVTEADFRTGEEAAAYVDALRLLVIYLGISDGRMDEGSLRCDVNISLRPVGQEAFGTKVEIKNLNSINNIQKAIEFETVRQAEVLDAGNKVISETRRYDEKTQETVSMRVKETTVDYRYFVEPNIPPIRIHPDVLNQEVRELPVAKIGRYMDEYELSHYDASVLVKNPELTEYFETVIESMQAYKLIVNWLTQDIMAAWDQKGDQSLSEWIKPQYFVDFLKAIESNTISSKQAKQVFAKMLEGGEPNKIIKESGMVQVNDEAVIIGWIEEALEKNPQVIDDYKNGLDKSIKFVVGQVMKLSKGQANPRLSNELVIRVLDNK</sequence>
<dbReference type="SUPFAM" id="SSF55931">
    <property type="entry name" value="Glutamine synthetase/guanido kinase"/>
    <property type="match status" value="1"/>
</dbReference>
<comment type="catalytic activity">
    <reaction evidence="8 10">
        <text>L-aspartyl-tRNA(Asn) + L-glutamine + ATP + H2O = L-asparaginyl-tRNA(Asn) + L-glutamate + ADP + phosphate + 2 H(+)</text>
        <dbReference type="Rhea" id="RHEA:14513"/>
        <dbReference type="Rhea" id="RHEA-COMP:9674"/>
        <dbReference type="Rhea" id="RHEA-COMP:9677"/>
        <dbReference type="ChEBI" id="CHEBI:15377"/>
        <dbReference type="ChEBI" id="CHEBI:15378"/>
        <dbReference type="ChEBI" id="CHEBI:29985"/>
        <dbReference type="ChEBI" id="CHEBI:30616"/>
        <dbReference type="ChEBI" id="CHEBI:43474"/>
        <dbReference type="ChEBI" id="CHEBI:58359"/>
        <dbReference type="ChEBI" id="CHEBI:78515"/>
        <dbReference type="ChEBI" id="CHEBI:78516"/>
        <dbReference type="ChEBI" id="CHEBI:456216"/>
    </reaction>
</comment>
<dbReference type="SUPFAM" id="SSF89095">
    <property type="entry name" value="GatB/YqeY motif"/>
    <property type="match status" value="1"/>
</dbReference>
<dbReference type="HAMAP" id="MF_00121">
    <property type="entry name" value="GatB"/>
    <property type="match status" value="1"/>
</dbReference>
<dbReference type="InterPro" id="IPR014746">
    <property type="entry name" value="Gln_synth/guanido_kin_cat_dom"/>
</dbReference>
<feature type="domain" description="Asn/Gln amidotransferase" evidence="11">
    <location>
        <begin position="322"/>
        <end position="468"/>
    </location>
</feature>
<dbReference type="GO" id="GO:0005524">
    <property type="term" value="F:ATP binding"/>
    <property type="evidence" value="ECO:0007669"/>
    <property type="project" value="UniProtKB-KW"/>
</dbReference>
<evidence type="ECO:0000256" key="4">
    <source>
        <dbReference type="ARBA" id="ARBA00022741"/>
    </source>
</evidence>
<evidence type="ECO:0000256" key="1">
    <source>
        <dbReference type="ARBA" id="ARBA00005306"/>
    </source>
</evidence>
<dbReference type="RefSeq" id="WP_187534067.1">
    <property type="nucleotide sequence ID" value="NZ_CBCSHU010000017.1"/>
</dbReference>
<dbReference type="Gene3D" id="1.10.150.380">
    <property type="entry name" value="GatB domain, N-terminal subdomain"/>
    <property type="match status" value="1"/>
</dbReference>
<evidence type="ECO:0000259" key="11">
    <source>
        <dbReference type="SMART" id="SM00845"/>
    </source>
</evidence>
<dbReference type="GO" id="GO:0050567">
    <property type="term" value="F:glutaminyl-tRNA synthase (glutamine-hydrolyzing) activity"/>
    <property type="evidence" value="ECO:0007669"/>
    <property type="project" value="UniProtKB-UniRule"/>
</dbReference>
<comment type="subunit">
    <text evidence="2 10">Heterotrimer of A, B and C subunits.</text>
</comment>
<dbReference type="Pfam" id="PF02637">
    <property type="entry name" value="GatB_Yqey"/>
    <property type="match status" value="1"/>
</dbReference>
<gene>
    <name evidence="10 12" type="primary">gatB</name>
    <name evidence="12" type="ORF">H9L01_00830</name>
</gene>
<dbReference type="SMART" id="SM00845">
    <property type="entry name" value="GatB_Yqey"/>
    <property type="match status" value="1"/>
</dbReference>
<evidence type="ECO:0000256" key="10">
    <source>
        <dbReference type="HAMAP-Rule" id="MF_00121"/>
    </source>
</evidence>
<evidence type="ECO:0000256" key="3">
    <source>
        <dbReference type="ARBA" id="ARBA00022598"/>
    </source>
</evidence>
<dbReference type="InterPro" id="IPR023168">
    <property type="entry name" value="GatB_Yqey_C_2"/>
</dbReference>
<comment type="similarity">
    <text evidence="1 10">Belongs to the GatB/GatE family. GatB subfamily.</text>
</comment>
<dbReference type="PANTHER" id="PTHR11659">
    <property type="entry name" value="GLUTAMYL-TRNA GLN AMIDOTRANSFERASE SUBUNIT B MITOCHONDRIAL AND PROKARYOTIC PET112-RELATED"/>
    <property type="match status" value="1"/>
</dbReference>
<proteinExistence type="inferred from homology"/>
<evidence type="ECO:0000313" key="13">
    <source>
        <dbReference type="Proteomes" id="UP000515928"/>
    </source>
</evidence>
<dbReference type="InterPro" id="IPR042114">
    <property type="entry name" value="GatB_C_1"/>
</dbReference>
<dbReference type="GO" id="GO:0016740">
    <property type="term" value="F:transferase activity"/>
    <property type="evidence" value="ECO:0007669"/>
    <property type="project" value="UniProtKB-KW"/>
</dbReference>
<dbReference type="InterPro" id="IPR018027">
    <property type="entry name" value="Asn/Gln_amidotransferase"/>
</dbReference>
<dbReference type="InterPro" id="IPR017959">
    <property type="entry name" value="Asn/Gln-tRNA_amidoTrfase_suB/E"/>
</dbReference>
<keyword evidence="6 10" id="KW-0648">Protein biosynthesis</keyword>
<dbReference type="FunFam" id="1.10.10.410:FF:000001">
    <property type="entry name" value="Aspartyl/glutamyl-tRNA(Asn/Gln) amidotransferase subunit B"/>
    <property type="match status" value="1"/>
</dbReference>
<evidence type="ECO:0000256" key="8">
    <source>
        <dbReference type="ARBA" id="ARBA00047380"/>
    </source>
</evidence>
<evidence type="ECO:0000313" key="12">
    <source>
        <dbReference type="EMBL" id="QNN60947.1"/>
    </source>
</evidence>
<keyword evidence="5 10" id="KW-0067">ATP-binding</keyword>
<accession>A0A7G9RZC2</accession>
<dbReference type="Proteomes" id="UP000515928">
    <property type="component" value="Chromosome"/>
</dbReference>
<dbReference type="KEGG" id="eio:H9L01_00830"/>
<reference evidence="12 13" key="1">
    <citation type="submission" date="2020-08" db="EMBL/GenBank/DDBJ databases">
        <title>Genome sequence of Erysipelothrix inopinata DSM 15511T.</title>
        <authorList>
            <person name="Hyun D.-W."/>
            <person name="Bae J.-W."/>
        </authorList>
    </citation>
    <scope>NUCLEOTIDE SEQUENCE [LARGE SCALE GENOMIC DNA]</scope>
    <source>
        <strain evidence="12 13">DSM 15511</strain>
    </source>
</reference>
<protein>
    <recommendedName>
        <fullName evidence="10">Aspartyl/glutamyl-tRNA(Asn/Gln) amidotransferase subunit B</fullName>
        <shortName evidence="10">Asp/Glu-ADT subunit B</shortName>
        <ecNumber evidence="10">6.3.5.-</ecNumber>
    </recommendedName>
</protein>
<dbReference type="EMBL" id="CP060715">
    <property type="protein sequence ID" value="QNN60947.1"/>
    <property type="molecule type" value="Genomic_DNA"/>
</dbReference>
<dbReference type="InterPro" id="IPR003789">
    <property type="entry name" value="Asn/Gln_tRNA_amidoTrase-B-like"/>
</dbReference>
<dbReference type="NCBIfam" id="NF004012">
    <property type="entry name" value="PRK05477.1-2"/>
    <property type="match status" value="1"/>
</dbReference>
<comment type="function">
    <text evidence="7 10">Allows the formation of correctly charged Asn-tRNA(Asn) or Gln-tRNA(Gln) through the transamidation of misacylated Asp-tRNA(Asn) or Glu-tRNA(Gln) in organisms which lack either or both of asparaginyl-tRNA or glutaminyl-tRNA synthetases. The reaction takes place in the presence of glutamine and ATP through an activated phospho-Asp-tRNA(Asn) or phospho-Glu-tRNA(Gln).</text>
</comment>
<dbReference type="Pfam" id="PF02934">
    <property type="entry name" value="GatB_N"/>
    <property type="match status" value="1"/>
</dbReference>
<organism evidence="12 13">
    <name type="scientific">Erysipelothrix inopinata</name>
    <dbReference type="NCBI Taxonomy" id="225084"/>
    <lineage>
        <taxon>Bacteria</taxon>
        <taxon>Bacillati</taxon>
        <taxon>Bacillota</taxon>
        <taxon>Erysipelotrichia</taxon>
        <taxon>Erysipelotrichales</taxon>
        <taxon>Erysipelotrichaceae</taxon>
        <taxon>Erysipelothrix</taxon>
    </lineage>
</organism>
<dbReference type="Gene3D" id="1.10.10.410">
    <property type="match status" value="1"/>
</dbReference>
<keyword evidence="13" id="KW-1185">Reference proteome</keyword>
<name>A0A7G9RZC2_9FIRM</name>
<evidence type="ECO:0000256" key="5">
    <source>
        <dbReference type="ARBA" id="ARBA00022840"/>
    </source>
</evidence>
<evidence type="ECO:0000256" key="9">
    <source>
        <dbReference type="ARBA" id="ARBA00047913"/>
    </source>
</evidence>
<dbReference type="NCBIfam" id="TIGR00133">
    <property type="entry name" value="gatB"/>
    <property type="match status" value="1"/>
</dbReference>
<evidence type="ECO:0000256" key="2">
    <source>
        <dbReference type="ARBA" id="ARBA00011123"/>
    </source>
</evidence>
<keyword evidence="12" id="KW-0808">Transferase</keyword>
<dbReference type="InterPro" id="IPR006075">
    <property type="entry name" value="Asn/Gln-tRNA_Trfase_suB/E_cat"/>
</dbReference>
<dbReference type="GO" id="GO:0006412">
    <property type="term" value="P:translation"/>
    <property type="evidence" value="ECO:0007669"/>
    <property type="project" value="UniProtKB-UniRule"/>
</dbReference>
<evidence type="ECO:0000256" key="6">
    <source>
        <dbReference type="ARBA" id="ARBA00022917"/>
    </source>
</evidence>
<dbReference type="EC" id="6.3.5.-" evidence="10"/>
<keyword evidence="3 10" id="KW-0436">Ligase</keyword>
<comment type="catalytic activity">
    <reaction evidence="9 10">
        <text>L-glutamyl-tRNA(Gln) + L-glutamine + ATP + H2O = L-glutaminyl-tRNA(Gln) + L-glutamate + ADP + phosphate + H(+)</text>
        <dbReference type="Rhea" id="RHEA:17521"/>
        <dbReference type="Rhea" id="RHEA-COMP:9681"/>
        <dbReference type="Rhea" id="RHEA-COMP:9684"/>
        <dbReference type="ChEBI" id="CHEBI:15377"/>
        <dbReference type="ChEBI" id="CHEBI:15378"/>
        <dbReference type="ChEBI" id="CHEBI:29985"/>
        <dbReference type="ChEBI" id="CHEBI:30616"/>
        <dbReference type="ChEBI" id="CHEBI:43474"/>
        <dbReference type="ChEBI" id="CHEBI:58359"/>
        <dbReference type="ChEBI" id="CHEBI:78520"/>
        <dbReference type="ChEBI" id="CHEBI:78521"/>
        <dbReference type="ChEBI" id="CHEBI:456216"/>
    </reaction>
</comment>